<sequence>MEGWLQIVIVVNRFLASVCLLTACSTRAHGSQVGVGRCYPQPLPAGTPRRIASGGVVSRGHRRPAYFKKYVCSVAPGERHSGAISASRDLPTGRECVESVPRSFLSCAGALLVRAAAGLVLGGQLMPESPVSSPPRLACVLLMAGLWLHRFCCGPLELLRGPDQIGQITEQGRSRTETASEVRRRPHKGRPASGLPNRWYQVVDSHLMQRGNVRNATVLGQGTDEVTMAEPEYATLLCLLSPRCSELQLPSFGRDTPHFQIAS</sequence>
<gene>
    <name evidence="3" type="ORF">NDU88_005137</name>
</gene>
<evidence type="ECO:0000313" key="3">
    <source>
        <dbReference type="EMBL" id="KAJ1092023.1"/>
    </source>
</evidence>
<accession>A0AAV7LSZ8</accession>
<keyword evidence="2" id="KW-0732">Signal</keyword>
<evidence type="ECO:0000313" key="4">
    <source>
        <dbReference type="Proteomes" id="UP001066276"/>
    </source>
</evidence>
<feature type="chain" id="PRO_5043496438" description="Secreted protein" evidence="2">
    <location>
        <begin position="31"/>
        <end position="263"/>
    </location>
</feature>
<organism evidence="3 4">
    <name type="scientific">Pleurodeles waltl</name>
    <name type="common">Iberian ribbed newt</name>
    <dbReference type="NCBI Taxonomy" id="8319"/>
    <lineage>
        <taxon>Eukaryota</taxon>
        <taxon>Metazoa</taxon>
        <taxon>Chordata</taxon>
        <taxon>Craniata</taxon>
        <taxon>Vertebrata</taxon>
        <taxon>Euteleostomi</taxon>
        <taxon>Amphibia</taxon>
        <taxon>Batrachia</taxon>
        <taxon>Caudata</taxon>
        <taxon>Salamandroidea</taxon>
        <taxon>Salamandridae</taxon>
        <taxon>Pleurodelinae</taxon>
        <taxon>Pleurodeles</taxon>
    </lineage>
</organism>
<keyword evidence="4" id="KW-1185">Reference proteome</keyword>
<feature type="compositionally biased region" description="Basic and acidic residues" evidence="1">
    <location>
        <begin position="172"/>
        <end position="183"/>
    </location>
</feature>
<feature type="region of interest" description="Disordered" evidence="1">
    <location>
        <begin position="167"/>
        <end position="193"/>
    </location>
</feature>
<evidence type="ECO:0000256" key="1">
    <source>
        <dbReference type="SAM" id="MobiDB-lite"/>
    </source>
</evidence>
<comment type="caution">
    <text evidence="3">The sequence shown here is derived from an EMBL/GenBank/DDBJ whole genome shotgun (WGS) entry which is preliminary data.</text>
</comment>
<name>A0AAV7LSZ8_PLEWA</name>
<dbReference type="EMBL" id="JANPWB010000015">
    <property type="protein sequence ID" value="KAJ1092023.1"/>
    <property type="molecule type" value="Genomic_DNA"/>
</dbReference>
<evidence type="ECO:0000256" key="2">
    <source>
        <dbReference type="SAM" id="SignalP"/>
    </source>
</evidence>
<protein>
    <recommendedName>
        <fullName evidence="5">Secreted protein</fullName>
    </recommendedName>
</protein>
<proteinExistence type="predicted"/>
<dbReference type="Proteomes" id="UP001066276">
    <property type="component" value="Chromosome 11"/>
</dbReference>
<feature type="signal peptide" evidence="2">
    <location>
        <begin position="1"/>
        <end position="30"/>
    </location>
</feature>
<dbReference type="AlphaFoldDB" id="A0AAV7LSZ8"/>
<evidence type="ECO:0008006" key="5">
    <source>
        <dbReference type="Google" id="ProtNLM"/>
    </source>
</evidence>
<reference evidence="3" key="1">
    <citation type="journal article" date="2022" name="bioRxiv">
        <title>Sequencing and chromosome-scale assembly of the giantPleurodeles waltlgenome.</title>
        <authorList>
            <person name="Brown T."/>
            <person name="Elewa A."/>
            <person name="Iarovenko S."/>
            <person name="Subramanian E."/>
            <person name="Araus A.J."/>
            <person name="Petzold A."/>
            <person name="Susuki M."/>
            <person name="Suzuki K.-i.T."/>
            <person name="Hayashi T."/>
            <person name="Toyoda A."/>
            <person name="Oliveira C."/>
            <person name="Osipova E."/>
            <person name="Leigh N.D."/>
            <person name="Simon A."/>
            <person name="Yun M.H."/>
        </authorList>
    </citation>
    <scope>NUCLEOTIDE SEQUENCE</scope>
    <source>
        <strain evidence="3">20211129_DDA</strain>
        <tissue evidence="3">Liver</tissue>
    </source>
</reference>